<dbReference type="RefSeq" id="WP_008614244.1">
    <property type="nucleotide sequence ID" value="NZ_AONQ01000005.1"/>
</dbReference>
<protein>
    <submittedName>
        <fullName evidence="3">Uncharacterized protein</fullName>
    </submittedName>
</protein>
<keyword evidence="2" id="KW-0812">Transmembrane</keyword>
<dbReference type="AlphaFoldDB" id="M3AFM8"/>
<dbReference type="PATRIC" id="fig|1244869.3.peg.637"/>
<sequence>MDGPITWSALASLIGAVGVICTGLWAVHGAIKREFQRAAELGERRTARTHDRIESLGSHISQTYLPLAVHAAEMRRVDEALEERDRQLEDLSARVPCPAARRPRRKTTPKKETTA</sequence>
<evidence type="ECO:0000256" key="1">
    <source>
        <dbReference type="SAM" id="MobiDB-lite"/>
    </source>
</evidence>
<dbReference type="EMBL" id="AONQ01000005">
    <property type="protein sequence ID" value="EME71379.1"/>
    <property type="molecule type" value="Genomic_DNA"/>
</dbReference>
<keyword evidence="4" id="KW-1185">Reference proteome</keyword>
<dbReference type="Proteomes" id="UP000011744">
    <property type="component" value="Unassembled WGS sequence"/>
</dbReference>
<reference evidence="3 4" key="1">
    <citation type="journal article" date="2014" name="Genome Announc.">
        <title>Draft Genome Sequence of Magnetospirillum sp. Strain SO-1, a Freshwater Magnetotactic Bacterium Isolated from the Ol'khovka River, Russia.</title>
        <authorList>
            <person name="Grouzdev D.S."/>
            <person name="Dziuba M.V."/>
            <person name="Sukhacheva M.S."/>
            <person name="Mardanov A.V."/>
            <person name="Beletskiy A.V."/>
            <person name="Kuznetsov B.B."/>
            <person name="Skryabin K.G."/>
        </authorList>
    </citation>
    <scope>NUCLEOTIDE SEQUENCE [LARGE SCALE GENOMIC DNA]</scope>
    <source>
        <strain evidence="3 4">SO-1</strain>
    </source>
</reference>
<feature type="transmembrane region" description="Helical" evidence="2">
    <location>
        <begin position="6"/>
        <end position="27"/>
    </location>
</feature>
<gene>
    <name evidence="3" type="ORF">H261_03183</name>
</gene>
<evidence type="ECO:0000256" key="2">
    <source>
        <dbReference type="SAM" id="Phobius"/>
    </source>
</evidence>
<proteinExistence type="predicted"/>
<evidence type="ECO:0000313" key="4">
    <source>
        <dbReference type="Proteomes" id="UP000011744"/>
    </source>
</evidence>
<dbReference type="STRING" id="1244869.H261_03183"/>
<organism evidence="3 4">
    <name type="scientific">Paramagnetospirillum caucaseum</name>
    <dbReference type="NCBI Taxonomy" id="1244869"/>
    <lineage>
        <taxon>Bacteria</taxon>
        <taxon>Pseudomonadati</taxon>
        <taxon>Pseudomonadota</taxon>
        <taxon>Alphaproteobacteria</taxon>
        <taxon>Rhodospirillales</taxon>
        <taxon>Magnetospirillaceae</taxon>
        <taxon>Paramagnetospirillum</taxon>
    </lineage>
</organism>
<accession>M3AFM8</accession>
<evidence type="ECO:0000313" key="3">
    <source>
        <dbReference type="EMBL" id="EME71379.1"/>
    </source>
</evidence>
<keyword evidence="2" id="KW-1133">Transmembrane helix</keyword>
<keyword evidence="2" id="KW-0472">Membrane</keyword>
<name>M3AFM8_9PROT</name>
<feature type="compositionally biased region" description="Basic and acidic residues" evidence="1">
    <location>
        <begin position="83"/>
        <end position="92"/>
    </location>
</feature>
<comment type="caution">
    <text evidence="3">The sequence shown here is derived from an EMBL/GenBank/DDBJ whole genome shotgun (WGS) entry which is preliminary data.</text>
</comment>
<feature type="region of interest" description="Disordered" evidence="1">
    <location>
        <begin position="83"/>
        <end position="115"/>
    </location>
</feature>